<keyword evidence="3" id="KW-0805">Transcription regulation</keyword>
<keyword evidence="5" id="KW-0804">Transcription</keyword>
<keyword evidence="11" id="KW-1185">Reference proteome</keyword>
<dbReference type="PROSITE" id="PS50110">
    <property type="entry name" value="RESPONSE_REGULATORY"/>
    <property type="match status" value="1"/>
</dbReference>
<protein>
    <submittedName>
        <fullName evidence="10">Response regulator transcription factor</fullName>
    </submittedName>
</protein>
<evidence type="ECO:0000256" key="2">
    <source>
        <dbReference type="ARBA" id="ARBA00023012"/>
    </source>
</evidence>
<dbReference type="EMBL" id="JACHVC010000006">
    <property type="protein sequence ID" value="MBC2605159.1"/>
    <property type="molecule type" value="Genomic_DNA"/>
</dbReference>
<dbReference type="InterPro" id="IPR039420">
    <property type="entry name" value="WalR-like"/>
</dbReference>
<evidence type="ECO:0000256" key="6">
    <source>
        <dbReference type="PROSITE-ProRule" id="PRU00169"/>
    </source>
</evidence>
<dbReference type="GO" id="GO:0000976">
    <property type="term" value="F:transcription cis-regulatory region binding"/>
    <property type="evidence" value="ECO:0007669"/>
    <property type="project" value="TreeGrafter"/>
</dbReference>
<dbReference type="GO" id="GO:0006355">
    <property type="term" value="P:regulation of DNA-templated transcription"/>
    <property type="evidence" value="ECO:0007669"/>
    <property type="project" value="InterPro"/>
</dbReference>
<dbReference type="InterPro" id="IPR011006">
    <property type="entry name" value="CheY-like_superfamily"/>
</dbReference>
<feature type="DNA-binding region" description="OmpR/PhoB-type" evidence="7">
    <location>
        <begin position="125"/>
        <end position="224"/>
    </location>
</feature>
<accession>A0A7X1B3W0</accession>
<dbReference type="Proteomes" id="UP000526501">
    <property type="component" value="Unassembled WGS sequence"/>
</dbReference>
<keyword evidence="1 6" id="KW-0597">Phosphoprotein</keyword>
<dbReference type="PANTHER" id="PTHR48111:SF40">
    <property type="entry name" value="PHOSPHATE REGULON TRANSCRIPTIONAL REGULATORY PROTEIN PHOB"/>
    <property type="match status" value="1"/>
</dbReference>
<dbReference type="PROSITE" id="PS51755">
    <property type="entry name" value="OMPR_PHOB"/>
    <property type="match status" value="1"/>
</dbReference>
<keyword evidence="2" id="KW-0902">Two-component regulatory system</keyword>
<evidence type="ECO:0000256" key="3">
    <source>
        <dbReference type="ARBA" id="ARBA00023015"/>
    </source>
</evidence>
<evidence type="ECO:0000313" key="10">
    <source>
        <dbReference type="EMBL" id="MBC2605159.1"/>
    </source>
</evidence>
<feature type="modified residue" description="4-aspartylphosphate" evidence="6">
    <location>
        <position position="52"/>
    </location>
</feature>
<evidence type="ECO:0000259" key="9">
    <source>
        <dbReference type="PROSITE" id="PS51755"/>
    </source>
</evidence>
<dbReference type="InterPro" id="IPR001789">
    <property type="entry name" value="Sig_transdc_resp-reg_receiver"/>
</dbReference>
<dbReference type="SMART" id="SM00862">
    <property type="entry name" value="Trans_reg_C"/>
    <property type="match status" value="1"/>
</dbReference>
<dbReference type="Gene3D" id="6.10.250.690">
    <property type="match status" value="1"/>
</dbReference>
<evidence type="ECO:0000256" key="4">
    <source>
        <dbReference type="ARBA" id="ARBA00023125"/>
    </source>
</evidence>
<sequence length="224" mass="25182">MPKILIVEDDEALARGLCDNFTFEGYEVLYASDGDTGLDLLLDKGPDLVLLDVMLPGIDGFSICAAARREGCTMPIVMLTAKGQERDVVRGLELGADDYVLKPFSIKELIARVRAFLRRHRSEDERVFTFGDFRLDRDSLRLTHSGTEVKLTRKEYQLLEYLVINSGKALSRQGIMSAVWGSSVIVTQRSVDRCVTTLRAKIEAEPAKPKHLLTIRDVGYRFEI</sequence>
<reference evidence="10 11" key="1">
    <citation type="submission" date="2020-07" db="EMBL/GenBank/DDBJ databases">
        <authorList>
            <person name="Feng X."/>
        </authorList>
    </citation>
    <scope>NUCLEOTIDE SEQUENCE [LARGE SCALE GENOMIC DNA]</scope>
    <source>
        <strain evidence="10 11">JCM23202</strain>
    </source>
</reference>
<organism evidence="10 11">
    <name type="scientific">Pelagicoccus albus</name>
    <dbReference type="NCBI Taxonomy" id="415222"/>
    <lineage>
        <taxon>Bacteria</taxon>
        <taxon>Pseudomonadati</taxon>
        <taxon>Verrucomicrobiota</taxon>
        <taxon>Opitutia</taxon>
        <taxon>Puniceicoccales</taxon>
        <taxon>Pelagicoccaceae</taxon>
        <taxon>Pelagicoccus</taxon>
    </lineage>
</organism>
<dbReference type="Pfam" id="PF00486">
    <property type="entry name" value="Trans_reg_C"/>
    <property type="match status" value="1"/>
</dbReference>
<evidence type="ECO:0000256" key="5">
    <source>
        <dbReference type="ARBA" id="ARBA00023163"/>
    </source>
</evidence>
<dbReference type="CDD" id="cd17574">
    <property type="entry name" value="REC_OmpR"/>
    <property type="match status" value="1"/>
</dbReference>
<dbReference type="AlphaFoldDB" id="A0A7X1B3W0"/>
<evidence type="ECO:0000259" key="8">
    <source>
        <dbReference type="PROSITE" id="PS50110"/>
    </source>
</evidence>
<evidence type="ECO:0000256" key="1">
    <source>
        <dbReference type="ARBA" id="ARBA00022553"/>
    </source>
</evidence>
<dbReference type="PANTHER" id="PTHR48111">
    <property type="entry name" value="REGULATOR OF RPOS"/>
    <property type="match status" value="1"/>
</dbReference>
<dbReference type="CDD" id="cd00383">
    <property type="entry name" value="trans_reg_C"/>
    <property type="match status" value="1"/>
</dbReference>
<dbReference type="SUPFAM" id="SSF52172">
    <property type="entry name" value="CheY-like"/>
    <property type="match status" value="1"/>
</dbReference>
<feature type="domain" description="OmpR/PhoB-type" evidence="9">
    <location>
        <begin position="125"/>
        <end position="224"/>
    </location>
</feature>
<proteinExistence type="predicted"/>
<dbReference type="GO" id="GO:0032993">
    <property type="term" value="C:protein-DNA complex"/>
    <property type="evidence" value="ECO:0007669"/>
    <property type="project" value="TreeGrafter"/>
</dbReference>
<evidence type="ECO:0000256" key="7">
    <source>
        <dbReference type="PROSITE-ProRule" id="PRU01091"/>
    </source>
</evidence>
<dbReference type="SMART" id="SM00448">
    <property type="entry name" value="REC"/>
    <property type="match status" value="1"/>
</dbReference>
<keyword evidence="4 7" id="KW-0238">DNA-binding</keyword>
<feature type="domain" description="Response regulatory" evidence="8">
    <location>
        <begin position="3"/>
        <end position="117"/>
    </location>
</feature>
<gene>
    <name evidence="10" type="ORF">H5P27_03795</name>
</gene>
<dbReference type="GO" id="GO:0005829">
    <property type="term" value="C:cytosol"/>
    <property type="evidence" value="ECO:0007669"/>
    <property type="project" value="TreeGrafter"/>
</dbReference>
<dbReference type="RefSeq" id="WP_185659050.1">
    <property type="nucleotide sequence ID" value="NZ_CAWPOO010000006.1"/>
</dbReference>
<dbReference type="Pfam" id="PF00072">
    <property type="entry name" value="Response_reg"/>
    <property type="match status" value="1"/>
</dbReference>
<comment type="caution">
    <text evidence="10">The sequence shown here is derived from an EMBL/GenBank/DDBJ whole genome shotgun (WGS) entry which is preliminary data.</text>
</comment>
<name>A0A7X1B3W0_9BACT</name>
<dbReference type="Gene3D" id="1.10.10.10">
    <property type="entry name" value="Winged helix-like DNA-binding domain superfamily/Winged helix DNA-binding domain"/>
    <property type="match status" value="1"/>
</dbReference>
<dbReference type="InterPro" id="IPR036388">
    <property type="entry name" value="WH-like_DNA-bd_sf"/>
</dbReference>
<dbReference type="GO" id="GO:0000156">
    <property type="term" value="F:phosphorelay response regulator activity"/>
    <property type="evidence" value="ECO:0007669"/>
    <property type="project" value="TreeGrafter"/>
</dbReference>
<dbReference type="Gene3D" id="3.40.50.2300">
    <property type="match status" value="1"/>
</dbReference>
<evidence type="ECO:0000313" key="11">
    <source>
        <dbReference type="Proteomes" id="UP000526501"/>
    </source>
</evidence>
<dbReference type="InterPro" id="IPR001867">
    <property type="entry name" value="OmpR/PhoB-type_DNA-bd"/>
</dbReference>
<dbReference type="FunFam" id="3.40.50.2300:FF:000001">
    <property type="entry name" value="DNA-binding response regulator PhoB"/>
    <property type="match status" value="1"/>
</dbReference>